<reference evidence="5 6" key="1">
    <citation type="journal article" date="2010" name="BMC Genomics">
        <title>Metabolic flexibility revealed in the genome of the cyst-forming alpha-1 proteobacterium Rhodospirillum centenum.</title>
        <authorList>
            <person name="Lu Y.K."/>
            <person name="Marden J."/>
            <person name="Han M."/>
            <person name="Swingley W.D."/>
            <person name="Mastrian S.D."/>
            <person name="Chowdhury S.R."/>
            <person name="Hao J."/>
            <person name="Helmy T."/>
            <person name="Kim S."/>
            <person name="Kurdoglu A.A."/>
            <person name="Matthies H.J."/>
            <person name="Rollo D."/>
            <person name="Stothard P."/>
            <person name="Blankenship R.E."/>
            <person name="Bauer C.E."/>
            <person name="Touchman J.W."/>
        </authorList>
    </citation>
    <scope>NUCLEOTIDE SEQUENCE [LARGE SCALE GENOMIC DNA]</scope>
    <source>
        <strain evidence="6">ATCC 51521 / SW</strain>
    </source>
</reference>
<dbReference type="PROSITE" id="PS50125">
    <property type="entry name" value="GUANYLATE_CYCLASE_2"/>
    <property type="match status" value="1"/>
</dbReference>
<evidence type="ECO:0000256" key="3">
    <source>
        <dbReference type="SAM" id="MobiDB-lite"/>
    </source>
</evidence>
<evidence type="ECO:0000313" key="6">
    <source>
        <dbReference type="Proteomes" id="UP000001591"/>
    </source>
</evidence>
<dbReference type="InterPro" id="IPR027417">
    <property type="entry name" value="P-loop_NTPase"/>
</dbReference>
<dbReference type="eggNOG" id="COG2114">
    <property type="taxonomic scope" value="Bacteria"/>
</dbReference>
<dbReference type="AlphaFoldDB" id="B6IXV2"/>
<accession>B6IXV2</accession>
<evidence type="ECO:0000313" key="5">
    <source>
        <dbReference type="EMBL" id="ACJ01126.1"/>
    </source>
</evidence>
<dbReference type="CDD" id="cd07302">
    <property type="entry name" value="CHD"/>
    <property type="match status" value="1"/>
</dbReference>
<dbReference type="KEGG" id="rce:RC1_3783"/>
<dbReference type="PANTHER" id="PTHR16305">
    <property type="entry name" value="TESTICULAR SOLUBLE ADENYLYL CYCLASE"/>
    <property type="match status" value="1"/>
</dbReference>
<dbReference type="PANTHER" id="PTHR16305:SF28">
    <property type="entry name" value="GUANYLATE CYCLASE DOMAIN-CONTAINING PROTEIN"/>
    <property type="match status" value="1"/>
</dbReference>
<protein>
    <recommendedName>
        <fullName evidence="4">Guanylate cyclase domain-containing protein</fullName>
    </recommendedName>
</protein>
<dbReference type="EMBL" id="CP000613">
    <property type="protein sequence ID" value="ACJ01126.1"/>
    <property type="molecule type" value="Genomic_DNA"/>
</dbReference>
<proteinExistence type="predicted"/>
<dbReference type="Gene3D" id="3.30.70.1230">
    <property type="entry name" value="Nucleotide cyclase"/>
    <property type="match status" value="1"/>
</dbReference>
<keyword evidence="6" id="KW-1185">Reference proteome</keyword>
<dbReference type="SUPFAM" id="SSF48452">
    <property type="entry name" value="TPR-like"/>
    <property type="match status" value="2"/>
</dbReference>
<dbReference type="eggNOG" id="COG0457">
    <property type="taxonomic scope" value="Bacteria"/>
</dbReference>
<evidence type="ECO:0000259" key="4">
    <source>
        <dbReference type="PROSITE" id="PS50125"/>
    </source>
</evidence>
<dbReference type="Proteomes" id="UP000001591">
    <property type="component" value="Chromosome"/>
</dbReference>
<organism evidence="5 6">
    <name type="scientific">Rhodospirillum centenum (strain ATCC 51521 / SW)</name>
    <dbReference type="NCBI Taxonomy" id="414684"/>
    <lineage>
        <taxon>Bacteria</taxon>
        <taxon>Pseudomonadati</taxon>
        <taxon>Pseudomonadota</taxon>
        <taxon>Alphaproteobacteria</taxon>
        <taxon>Rhodospirillales</taxon>
        <taxon>Rhodospirillaceae</taxon>
        <taxon>Rhodospirillum</taxon>
    </lineage>
</organism>
<dbReference type="HOGENOM" id="CLU_004435_0_0_5"/>
<feature type="domain" description="Guanylate cyclase" evidence="4">
    <location>
        <begin position="36"/>
        <end position="163"/>
    </location>
</feature>
<dbReference type="InterPro" id="IPR041664">
    <property type="entry name" value="AAA_16"/>
</dbReference>
<dbReference type="SUPFAM" id="SSF55073">
    <property type="entry name" value="Nucleotide cyclase"/>
    <property type="match status" value="1"/>
</dbReference>
<dbReference type="SUPFAM" id="SSF52540">
    <property type="entry name" value="P-loop containing nucleoside triphosphate hydrolases"/>
    <property type="match status" value="1"/>
</dbReference>
<keyword evidence="1" id="KW-0547">Nucleotide-binding</keyword>
<dbReference type="GO" id="GO:0005737">
    <property type="term" value="C:cytoplasm"/>
    <property type="evidence" value="ECO:0007669"/>
    <property type="project" value="TreeGrafter"/>
</dbReference>
<dbReference type="SMART" id="SM00044">
    <property type="entry name" value="CYCc"/>
    <property type="match status" value="1"/>
</dbReference>
<dbReference type="OrthoDB" id="9785312at2"/>
<evidence type="ECO:0000256" key="1">
    <source>
        <dbReference type="ARBA" id="ARBA00022741"/>
    </source>
</evidence>
<dbReference type="GO" id="GO:0005524">
    <property type="term" value="F:ATP binding"/>
    <property type="evidence" value="ECO:0007669"/>
    <property type="project" value="UniProtKB-KW"/>
</dbReference>
<dbReference type="STRING" id="414684.RC1_3783"/>
<keyword evidence="2" id="KW-0067">ATP-binding</keyword>
<evidence type="ECO:0000256" key="2">
    <source>
        <dbReference type="ARBA" id="ARBA00022840"/>
    </source>
</evidence>
<dbReference type="GO" id="GO:0035556">
    <property type="term" value="P:intracellular signal transduction"/>
    <property type="evidence" value="ECO:0007669"/>
    <property type="project" value="InterPro"/>
</dbReference>
<name>B6IXV2_RHOCS</name>
<dbReference type="GO" id="GO:0004016">
    <property type="term" value="F:adenylate cyclase activity"/>
    <property type="evidence" value="ECO:0007669"/>
    <property type="project" value="TreeGrafter"/>
</dbReference>
<dbReference type="InterPro" id="IPR029787">
    <property type="entry name" value="Nucleotide_cyclase"/>
</dbReference>
<dbReference type="eggNOG" id="COG3899">
    <property type="taxonomic scope" value="Bacteria"/>
</dbReference>
<dbReference type="InterPro" id="IPR001054">
    <property type="entry name" value="A/G_cyclase"/>
</dbReference>
<sequence>MATSGSTARPGAGAGAAPAGMTGGEAAVRSDRRMATVLFADIVGSTRMVAAADPEDAQERLDRVLRTLSAHVERYGGTVCQTLGDGILAVFGAPNSLEDHAVRACFAADAIVREARSGMRDADPVAVRVGLSSGEILWDSGALNRQDRAPAVGRTVHLAAKLQQTAPENGVRLSEPTAVAAQDWAELALVGRFAVLPKDEVGVFTLLAMRHRRRRADDDPPLFGRDDVLGELQAAVARALDCQGGACLLAAPAGLGKSRLAEAVSAFAWRVGARVVDWRMHAMQPVGVADPLHDLVTALLDGDLPETRAPLLRLIEGHGARKVAAEALADLLLPAEERCGTAQGEDLLVLAAEAVGDLVRAAARRTPLLLLAEDLHWAGSSAAAVLDRVVPLVGALPLFLLGTAREVPSWLPDGVRVVELAPLPDDAAAELTAALVGSHPALDELRASLVRRTQGNPFFLQECVRGMVVSGRLTGIPGDYRPAGLGDDRLPETVQALLAARIDTLPERHRTVLLAASVAGATFDAALLAALVGCGRTALVEILTALADADFLDNTRLLPRLEYSFRHALLHEAAYATLTRRDRRATHDRLVALLESPDFADLAGRKAAIARHAYRSEAWAKAAEAGGEAGLEAFQLSLTSEAVDLLGKAVDAHDRLGGAGNDPARAFDLRLMLARATMPLGVEGHGPDVLDRAIDIARALGDPDRECAAWLLRSAFDWAYGSLRDAVTSAGHAVEASRAAEGGGDPHFEVELHHGNILLETGNVRAALPILRHAAAMAAQNGQRQGRYWALDSHMMLDLRLARGLIEIGEIDAARRHLAAAEEHAAESPFPFTRIFCWTFIAEDHLLTGGWKLAASYAGRALLLMEQTGSRIHYGLATALAGLVTVTLDGSEEGVRQIDKGLAQVRQRRTAAHEAHILLLRAQAMGRLGNHFEALRDADAALALAERRHQGLVAVRAGLESARHAGQLGDARRSQEMLAQARTWASSLGLSTLLGQCDGLHARIGSGFATLPAAGR</sequence>
<gene>
    <name evidence="5" type="ordered locus">RC1_3783</name>
</gene>
<dbReference type="GO" id="GO:0009190">
    <property type="term" value="P:cyclic nucleotide biosynthetic process"/>
    <property type="evidence" value="ECO:0007669"/>
    <property type="project" value="InterPro"/>
</dbReference>
<dbReference type="Pfam" id="PF00211">
    <property type="entry name" value="Guanylate_cyc"/>
    <property type="match status" value="1"/>
</dbReference>
<dbReference type="Pfam" id="PF13191">
    <property type="entry name" value="AAA_16"/>
    <property type="match status" value="1"/>
</dbReference>
<dbReference type="InterPro" id="IPR011990">
    <property type="entry name" value="TPR-like_helical_dom_sf"/>
</dbReference>
<feature type="region of interest" description="Disordered" evidence="3">
    <location>
        <begin position="1"/>
        <end position="23"/>
    </location>
</feature>